<dbReference type="InterPro" id="IPR050482">
    <property type="entry name" value="Sensor_HK_TwoCompSys"/>
</dbReference>
<keyword evidence="7" id="KW-1185">Reference proteome</keyword>
<keyword evidence="4" id="KW-0472">Membrane</keyword>
<evidence type="ECO:0000256" key="2">
    <source>
        <dbReference type="ARBA" id="ARBA00022777"/>
    </source>
</evidence>
<evidence type="ECO:0000256" key="3">
    <source>
        <dbReference type="ARBA" id="ARBA00023012"/>
    </source>
</evidence>
<keyword evidence="4" id="KW-0812">Transmembrane</keyword>
<feature type="transmembrane region" description="Helical" evidence="4">
    <location>
        <begin position="152"/>
        <end position="168"/>
    </location>
</feature>
<feature type="domain" description="Signal transduction histidine kinase subgroup 3 dimerisation and phosphoacceptor" evidence="5">
    <location>
        <begin position="186"/>
        <end position="252"/>
    </location>
</feature>
<keyword evidence="3" id="KW-0902">Two-component regulatory system</keyword>
<accession>A0A1G9HK99</accession>
<feature type="transmembrane region" description="Helical" evidence="4">
    <location>
        <begin position="16"/>
        <end position="37"/>
    </location>
</feature>
<feature type="transmembrane region" description="Helical" evidence="4">
    <location>
        <begin position="49"/>
        <end position="71"/>
    </location>
</feature>
<keyword evidence="4" id="KW-1133">Transmembrane helix</keyword>
<dbReference type="Gene3D" id="3.30.565.10">
    <property type="entry name" value="Histidine kinase-like ATPase, C-terminal domain"/>
    <property type="match status" value="1"/>
</dbReference>
<feature type="transmembrane region" description="Helical" evidence="4">
    <location>
        <begin position="121"/>
        <end position="140"/>
    </location>
</feature>
<dbReference type="GO" id="GO:0046983">
    <property type="term" value="F:protein dimerization activity"/>
    <property type="evidence" value="ECO:0007669"/>
    <property type="project" value="InterPro"/>
</dbReference>
<dbReference type="GO" id="GO:0016020">
    <property type="term" value="C:membrane"/>
    <property type="evidence" value="ECO:0007669"/>
    <property type="project" value="InterPro"/>
</dbReference>
<dbReference type="CDD" id="cd16917">
    <property type="entry name" value="HATPase_UhpB-NarQ-NarX-like"/>
    <property type="match status" value="1"/>
</dbReference>
<reference evidence="6 7" key="1">
    <citation type="submission" date="2016-10" db="EMBL/GenBank/DDBJ databases">
        <authorList>
            <person name="de Groot N.N."/>
        </authorList>
    </citation>
    <scope>NUCLEOTIDE SEQUENCE [LARGE SCALE GENOMIC DNA]</scope>
    <source>
        <strain evidence="6 7">CGMCC 4.5681</strain>
    </source>
</reference>
<dbReference type="PANTHER" id="PTHR24421">
    <property type="entry name" value="NITRATE/NITRITE SENSOR PROTEIN NARX-RELATED"/>
    <property type="match status" value="1"/>
</dbReference>
<feature type="transmembrane region" description="Helical" evidence="4">
    <location>
        <begin position="91"/>
        <end position="114"/>
    </location>
</feature>
<dbReference type="AlphaFoldDB" id="A0A1G9HK99"/>
<keyword evidence="1" id="KW-0808">Transferase</keyword>
<dbReference type="SUPFAM" id="SSF55874">
    <property type="entry name" value="ATPase domain of HSP90 chaperone/DNA topoisomerase II/histidine kinase"/>
    <property type="match status" value="1"/>
</dbReference>
<dbReference type="RefSeq" id="WP_090769254.1">
    <property type="nucleotide sequence ID" value="NZ_FNFB01000016.1"/>
</dbReference>
<evidence type="ECO:0000313" key="7">
    <source>
        <dbReference type="Proteomes" id="UP000198683"/>
    </source>
</evidence>
<evidence type="ECO:0000313" key="6">
    <source>
        <dbReference type="EMBL" id="SDL13400.1"/>
    </source>
</evidence>
<evidence type="ECO:0000256" key="4">
    <source>
        <dbReference type="SAM" id="Phobius"/>
    </source>
</evidence>
<dbReference type="InterPro" id="IPR011712">
    <property type="entry name" value="Sig_transdc_His_kin_sub3_dim/P"/>
</dbReference>
<dbReference type="STRING" id="683260.SAMN05421874_11683"/>
<keyword evidence="2 6" id="KW-0418">Kinase</keyword>
<sequence>MGASARLIGAGPRTILVARVTAGGFAVAMAAFVAIPVAEVLRTLPSGHAAAAVVLLAGLTAGYLWLVMAAVADRPTRADVPVLAATTGLSVAAPFVVGPSWLVIGFMPPLALALTLRGWRAFAGFAGALVAGAVLTRLGGSTWVGYGTLQNLLTAGALVGLVLFAALLRELHRTRQELATLAVTEERLRFARELHDVLGHNLSVIAMKTELAMRISAEQRERLHAELSDIHGIARRSLHDVRAVVKGYREMSLERELGGVRRVLQAAGISCDFHDIPATLDLATKVALAWAVREAATNILRHSRATVCNLTVEQDDKRGRIRIGLSNDGALAESSDTDGSGLAGVRERLTQVGGTSTRRTTQDGWFHLVLDVPREPAAATLVPSQRERS</sequence>
<organism evidence="6 7">
    <name type="scientific">Nonomuraea maritima</name>
    <dbReference type="NCBI Taxonomy" id="683260"/>
    <lineage>
        <taxon>Bacteria</taxon>
        <taxon>Bacillati</taxon>
        <taxon>Actinomycetota</taxon>
        <taxon>Actinomycetes</taxon>
        <taxon>Streptosporangiales</taxon>
        <taxon>Streptosporangiaceae</taxon>
        <taxon>Nonomuraea</taxon>
    </lineage>
</organism>
<gene>
    <name evidence="6" type="ORF">SAMN05421874_11683</name>
</gene>
<dbReference type="Pfam" id="PF07730">
    <property type="entry name" value="HisKA_3"/>
    <property type="match status" value="1"/>
</dbReference>
<dbReference type="InterPro" id="IPR036890">
    <property type="entry name" value="HATPase_C_sf"/>
</dbReference>
<evidence type="ECO:0000256" key="1">
    <source>
        <dbReference type="ARBA" id="ARBA00022679"/>
    </source>
</evidence>
<protein>
    <submittedName>
        <fullName evidence="6">Two-component system, NarL family, sensor histidine kinase DesK</fullName>
    </submittedName>
</protein>
<dbReference type="Proteomes" id="UP000198683">
    <property type="component" value="Unassembled WGS sequence"/>
</dbReference>
<proteinExistence type="predicted"/>
<dbReference type="Gene3D" id="1.20.5.1930">
    <property type="match status" value="1"/>
</dbReference>
<dbReference type="EMBL" id="FNFB01000016">
    <property type="protein sequence ID" value="SDL13400.1"/>
    <property type="molecule type" value="Genomic_DNA"/>
</dbReference>
<evidence type="ECO:0000259" key="5">
    <source>
        <dbReference type="Pfam" id="PF07730"/>
    </source>
</evidence>
<name>A0A1G9HK99_9ACTN</name>
<dbReference type="GO" id="GO:0000155">
    <property type="term" value="F:phosphorelay sensor kinase activity"/>
    <property type="evidence" value="ECO:0007669"/>
    <property type="project" value="InterPro"/>
</dbReference>
<dbReference type="OrthoDB" id="5241784at2"/>
<dbReference type="PANTHER" id="PTHR24421:SF63">
    <property type="entry name" value="SENSOR HISTIDINE KINASE DESK"/>
    <property type="match status" value="1"/>
</dbReference>